<evidence type="ECO:0000256" key="2">
    <source>
        <dbReference type="SAM" id="MobiDB-lite"/>
    </source>
</evidence>
<feature type="compositionally biased region" description="Polar residues" evidence="2">
    <location>
        <begin position="645"/>
        <end position="666"/>
    </location>
</feature>
<gene>
    <name evidence="3" type="primary">LOC101876823</name>
</gene>
<feature type="compositionally biased region" description="Polar residues" evidence="2">
    <location>
        <begin position="698"/>
        <end position="714"/>
    </location>
</feature>
<feature type="compositionally biased region" description="Basic and acidic residues" evidence="2">
    <location>
        <begin position="783"/>
        <end position="795"/>
    </location>
</feature>
<feature type="region of interest" description="Disordered" evidence="2">
    <location>
        <begin position="1"/>
        <end position="46"/>
    </location>
</feature>
<dbReference type="InterPro" id="IPR017907">
    <property type="entry name" value="Znf_RING_CS"/>
</dbReference>
<feature type="coiled-coil region" evidence="1">
    <location>
        <begin position="347"/>
        <end position="439"/>
    </location>
</feature>
<feature type="region of interest" description="Disordered" evidence="2">
    <location>
        <begin position="644"/>
        <end position="714"/>
    </location>
</feature>
<dbReference type="InterPro" id="IPR013083">
    <property type="entry name" value="Znf_RING/FYVE/PHD"/>
</dbReference>
<feature type="compositionally biased region" description="Polar residues" evidence="2">
    <location>
        <begin position="674"/>
        <end position="686"/>
    </location>
</feature>
<keyword evidence="4" id="KW-1185">Reference proteome</keyword>
<dbReference type="Gene3D" id="3.30.40.10">
    <property type="entry name" value="Zinc/RING finger domain, C3HC4 (zinc finger)"/>
    <property type="match status" value="1"/>
</dbReference>
<dbReference type="PANTHER" id="PTHR24103">
    <property type="entry name" value="E3 UBIQUITIN-PROTEIN LIGASE TRIM"/>
    <property type="match status" value="1"/>
</dbReference>
<feature type="compositionally biased region" description="Polar residues" evidence="2">
    <location>
        <begin position="611"/>
        <end position="624"/>
    </location>
</feature>
<dbReference type="Proteomes" id="UP000694405">
    <property type="component" value="Chromosome 7"/>
</dbReference>
<feature type="compositionally biased region" description="Polar residues" evidence="2">
    <location>
        <begin position="1026"/>
        <end position="1036"/>
    </location>
</feature>
<dbReference type="AlphaFoldDB" id="A0A8C6JYV9"/>
<keyword evidence="1" id="KW-0175">Coiled coil</keyword>
<reference evidence="3" key="2">
    <citation type="submission" date="2025-08" db="UniProtKB">
        <authorList>
            <consortium name="Ensembl"/>
        </authorList>
    </citation>
    <scope>IDENTIFICATION</scope>
</reference>
<dbReference type="Ensembl" id="ENSMUNT00000022674.2">
    <property type="protein sequence ID" value="ENSMUNP00000019780.2"/>
    <property type="gene ID" value="ENSMUNG00000015104.2"/>
</dbReference>
<organism evidence="3 4">
    <name type="scientific">Melopsittacus undulatus</name>
    <name type="common">Budgerigar</name>
    <name type="synonym">Psittacus undulatus</name>
    <dbReference type="NCBI Taxonomy" id="13146"/>
    <lineage>
        <taxon>Eukaryota</taxon>
        <taxon>Metazoa</taxon>
        <taxon>Chordata</taxon>
        <taxon>Craniata</taxon>
        <taxon>Vertebrata</taxon>
        <taxon>Euteleostomi</taxon>
        <taxon>Archelosauria</taxon>
        <taxon>Archosauria</taxon>
        <taxon>Dinosauria</taxon>
        <taxon>Saurischia</taxon>
        <taxon>Theropoda</taxon>
        <taxon>Coelurosauria</taxon>
        <taxon>Aves</taxon>
        <taxon>Neognathae</taxon>
        <taxon>Neoaves</taxon>
        <taxon>Telluraves</taxon>
        <taxon>Australaves</taxon>
        <taxon>Psittaciformes</taxon>
        <taxon>Psittaculidae</taxon>
        <taxon>Melopsittacus</taxon>
    </lineage>
</organism>
<feature type="region of interest" description="Disordered" evidence="2">
    <location>
        <begin position="877"/>
        <end position="904"/>
    </location>
</feature>
<sequence>MAAAAPGPGTWPSHAEQRAGPSTLHPARGSGHTRTTPPRATPPRCLTDPAVLTGQQRCQSRLSPNRHCASARPWPRGWVSLPGKLAVRSGGWSWTLEGYSGPSPGLTAATLEAAGRSDEPGAACEPGSVQRGESRPPSRAACEPRQQEWRPRSRPPTYLLQMEASLTCAVCLSLFEEPVTLPLCSHNFCRDCVLECLASAEAPRLQQQRGQGQSRHSRVGSGTGGDVAGARVSCPLCRKLCPLPRGGAAALPVNTTLAELVRLYRSSTAGTAKAEEAEQGPGSPLSLQALGGTCQKHSGRLVQLYCRMCRQAGCGLCVSKEHQGIFHSVNLIDAVYQEEKLTFFSSLKKMRTINEKLTNEISNQLNDMDMTLNKDADMIALEFGEIFKTLEMKKQQLLEDVENQRSKKEKEFAIWKKMKEAHKKTIENFLKDCEELVHECDPQRFLEVACGLNARMKTQLDLMNIASSYEKTPECTQKKMDITPVVNKILALKLMPVNEGTDKDLPSGGNEDSTKKSLFKNNIKQWPDQKNTPNMFLPVAGQKEALADGSRICTHLMSVSEMSTSQNMSHEELRYKFYMEHQKLTSEVKKQTLSGNKKYKFGSTGALKARSSGTPFASSPTKANNPDKVKTGILQRADGFEKSFSGATHHSIPSTNTNSETSGDLKSFLERSSQETATPALENSTDLGPKEKLPMQESAVSVSNEMDTNSSTSFGLNPAASAAATVSKSECLDVSTEGPSTSPFTFGACSNSVPTYTKDAGTFSFNIKDTKYVFSQFYPGKCDHADKTNHQDERRFRKHGPVARPTVSDASSGPDLDSAESKKPGFSFPFGNSVKGGSAGSGVSNSFKVLPLPPFFSQSEKPSDKNTSSHVREITLSAKETAGYGTQKPSVSGEQKAKTSESATTVTCNTSETKTAAGVNVTQSPILPANFVFSFKNTCFSSPSPAFSFGNTARNTSGSLTSSVFLPGNGIEEEKRNPDKTPLNAGKPVSPECVEPACRQSQSNCEGSLFPMNSSKKTESAGTLPDGSNSCSQPLSSAILPDRYENASSTQLPTATKPETKVKEEESESVAGNSCCCPRREDEPESVPCQNAACSGLGACDDPSSGGSVFMVKKIGGLPSDSDSDTEQLSKDQSFIYL</sequence>
<reference evidence="3" key="1">
    <citation type="submission" date="2020-03" db="EMBL/GenBank/DDBJ databases">
        <title>Melopsittacus undulatus (budgerigar) genome, bMelUnd1, maternal haplotype with Z.</title>
        <authorList>
            <person name="Gedman G."/>
            <person name="Mountcastle J."/>
            <person name="Haase B."/>
            <person name="Formenti G."/>
            <person name="Wright T."/>
            <person name="Apodaca J."/>
            <person name="Pelan S."/>
            <person name="Chow W."/>
            <person name="Rhie A."/>
            <person name="Howe K."/>
            <person name="Fedrigo O."/>
            <person name="Jarvis E.D."/>
        </authorList>
    </citation>
    <scope>NUCLEOTIDE SEQUENCE [LARGE SCALE GENOMIC DNA]</scope>
</reference>
<dbReference type="GO" id="GO:0008270">
    <property type="term" value="F:zinc ion binding"/>
    <property type="evidence" value="ECO:0007669"/>
    <property type="project" value="InterPro"/>
</dbReference>
<dbReference type="Pfam" id="PF00643">
    <property type="entry name" value="zf-B_box"/>
    <property type="match status" value="1"/>
</dbReference>
<feature type="region of interest" description="Disordered" evidence="2">
    <location>
        <begin position="1009"/>
        <end position="1066"/>
    </location>
</feature>
<dbReference type="PROSITE" id="PS50089">
    <property type="entry name" value="ZF_RING_2"/>
    <property type="match status" value="1"/>
</dbReference>
<accession>A0A8C6JYV9</accession>
<dbReference type="InterPro" id="IPR027370">
    <property type="entry name" value="Znf-RING_euk"/>
</dbReference>
<dbReference type="InterPro" id="IPR050143">
    <property type="entry name" value="TRIM/RBCC"/>
</dbReference>
<feature type="region of interest" description="Disordered" evidence="2">
    <location>
        <begin position="1116"/>
        <end position="1138"/>
    </location>
</feature>
<dbReference type="SMART" id="SM00184">
    <property type="entry name" value="RING"/>
    <property type="match status" value="1"/>
</dbReference>
<dbReference type="SUPFAM" id="SSF57850">
    <property type="entry name" value="RING/U-box"/>
    <property type="match status" value="1"/>
</dbReference>
<dbReference type="PROSITE" id="PS00518">
    <property type="entry name" value="ZF_RING_1"/>
    <property type="match status" value="1"/>
</dbReference>
<evidence type="ECO:0000256" key="1">
    <source>
        <dbReference type="SAM" id="Coils"/>
    </source>
</evidence>
<dbReference type="SUPFAM" id="SSF57845">
    <property type="entry name" value="B-box zinc-binding domain"/>
    <property type="match status" value="1"/>
</dbReference>
<proteinExistence type="predicted"/>
<dbReference type="InterPro" id="IPR000315">
    <property type="entry name" value="Znf_B-box"/>
</dbReference>
<feature type="compositionally biased region" description="Low complexity" evidence="2">
    <location>
        <begin position="205"/>
        <end position="214"/>
    </location>
</feature>
<feature type="region of interest" description="Disordered" evidence="2">
    <location>
        <begin position="783"/>
        <end position="824"/>
    </location>
</feature>
<feature type="region of interest" description="Disordered" evidence="2">
    <location>
        <begin position="968"/>
        <end position="990"/>
    </location>
</feature>
<evidence type="ECO:0000313" key="4">
    <source>
        <dbReference type="Proteomes" id="UP000694405"/>
    </source>
</evidence>
<feature type="region of interest" description="Disordered" evidence="2">
    <location>
        <begin position="116"/>
        <end position="154"/>
    </location>
</feature>
<protein>
    <submittedName>
        <fullName evidence="3">Uncharacterized protein</fullName>
    </submittedName>
</protein>
<name>A0A8C6JYV9_MELUD</name>
<dbReference type="Gene3D" id="3.30.160.60">
    <property type="entry name" value="Classic Zinc Finger"/>
    <property type="match status" value="1"/>
</dbReference>
<dbReference type="InterPro" id="IPR001841">
    <property type="entry name" value="Znf_RING"/>
</dbReference>
<dbReference type="Pfam" id="PF13445">
    <property type="entry name" value="zf-RING_UBOX"/>
    <property type="match status" value="1"/>
</dbReference>
<feature type="region of interest" description="Disordered" evidence="2">
    <location>
        <begin position="205"/>
        <end position="226"/>
    </location>
</feature>
<accession>A0A8V5H8R5</accession>
<evidence type="ECO:0000313" key="3">
    <source>
        <dbReference type="Ensembl" id="ENSMUNP00000019780.2"/>
    </source>
</evidence>
<feature type="region of interest" description="Disordered" evidence="2">
    <location>
        <begin position="606"/>
        <end position="628"/>
    </location>
</feature>
<dbReference type="PROSITE" id="PS50119">
    <property type="entry name" value="ZF_BBOX"/>
    <property type="match status" value="1"/>
</dbReference>
<reference evidence="3" key="3">
    <citation type="submission" date="2025-09" db="UniProtKB">
        <authorList>
            <consortium name="Ensembl"/>
        </authorList>
    </citation>
    <scope>IDENTIFICATION</scope>
</reference>
<feature type="compositionally biased region" description="Low complexity" evidence="2">
    <location>
        <begin position="33"/>
        <end position="44"/>
    </location>
</feature>